<reference evidence="2 3" key="1">
    <citation type="submission" date="2013-06" db="EMBL/GenBank/DDBJ databases">
        <title>Draft genome sequence of Thauera terpenica.</title>
        <authorList>
            <person name="Liu B."/>
            <person name="Frostegard A.H."/>
            <person name="Shapleigh J.P."/>
        </authorList>
    </citation>
    <scope>NUCLEOTIDE SEQUENCE [LARGE SCALE GENOMIC DNA]</scope>
    <source>
        <strain evidence="2 3">58Eu</strain>
    </source>
</reference>
<accession>S9ZMK3</accession>
<dbReference type="RefSeq" id="WP_021249089.1">
    <property type="nucleotide sequence ID" value="NZ_ATJV01000049.1"/>
</dbReference>
<dbReference type="AlphaFoldDB" id="S9ZMK3"/>
<dbReference type="eggNOG" id="ENOG5032RCH">
    <property type="taxonomic scope" value="Bacteria"/>
</dbReference>
<evidence type="ECO:0000259" key="1">
    <source>
        <dbReference type="Pfam" id="PF21926"/>
    </source>
</evidence>
<feature type="domain" description="N-acyl amino acid synthase FeeM catalytic core" evidence="1">
    <location>
        <begin position="30"/>
        <end position="177"/>
    </location>
</feature>
<proteinExistence type="predicted"/>
<organism evidence="2 3">
    <name type="scientific">Thauera terpenica 58Eu</name>
    <dbReference type="NCBI Taxonomy" id="1348657"/>
    <lineage>
        <taxon>Bacteria</taxon>
        <taxon>Pseudomonadati</taxon>
        <taxon>Pseudomonadota</taxon>
        <taxon>Betaproteobacteria</taxon>
        <taxon>Rhodocyclales</taxon>
        <taxon>Zoogloeaceae</taxon>
        <taxon>Thauera</taxon>
    </lineage>
</organism>
<name>S9ZMK3_9RHOO</name>
<dbReference type="PATRIC" id="fig|1348657.5.peg.1662"/>
<dbReference type="EMBL" id="ATJV01000049">
    <property type="protein sequence ID" value="EPZ15846.1"/>
    <property type="molecule type" value="Genomic_DNA"/>
</dbReference>
<evidence type="ECO:0000313" key="2">
    <source>
        <dbReference type="EMBL" id="EPZ15846.1"/>
    </source>
</evidence>
<dbReference type="InterPro" id="IPR054597">
    <property type="entry name" value="FeeM_cat"/>
</dbReference>
<gene>
    <name evidence="2" type="ORF">M622_13900</name>
</gene>
<keyword evidence="3" id="KW-1185">Reference proteome</keyword>
<sequence>MRLNPDFKLMRNGYEIRIANGLEALKRNTARLIERMYSSRGLFPYGQGESLDERNITVVACKGDCAVATLTLCLDVGAGLLADTLYRDEINAARIAGSRVCEITRLAMDPEHSSHETLAGMMQVLYVLARLTHQVTDVFIEVHPRHAGFYRRLLGYNVAGPERICPRVGAPAVLMHLCQHQLDTLIDKHAGRSDDDSRSFYRLFPPRSELEDIQRSLTNV</sequence>
<dbReference type="Pfam" id="PF21926">
    <property type="entry name" value="FeeM"/>
    <property type="match status" value="1"/>
</dbReference>
<dbReference type="Proteomes" id="UP000015455">
    <property type="component" value="Unassembled WGS sequence"/>
</dbReference>
<evidence type="ECO:0000313" key="3">
    <source>
        <dbReference type="Proteomes" id="UP000015455"/>
    </source>
</evidence>
<dbReference type="SUPFAM" id="SSF55729">
    <property type="entry name" value="Acyl-CoA N-acyltransferases (Nat)"/>
    <property type="match status" value="1"/>
</dbReference>
<protein>
    <recommendedName>
        <fullName evidence="1">N-acyl amino acid synthase FeeM catalytic core domain-containing protein</fullName>
    </recommendedName>
</protein>
<comment type="caution">
    <text evidence="2">The sequence shown here is derived from an EMBL/GenBank/DDBJ whole genome shotgun (WGS) entry which is preliminary data.</text>
</comment>
<dbReference type="STRING" id="1348657.M622_13900"/>
<dbReference type="InterPro" id="IPR016181">
    <property type="entry name" value="Acyl_CoA_acyltransferase"/>
</dbReference>
<dbReference type="Gene3D" id="3.40.630.30">
    <property type="match status" value="1"/>
</dbReference>